<gene>
    <name evidence="11" type="ORF">KALB_4176</name>
</gene>
<keyword evidence="8" id="KW-0460">Magnesium</keyword>
<dbReference type="KEGG" id="kal:KALB_4176"/>
<dbReference type="eggNOG" id="COG1477">
    <property type="taxonomic scope" value="Bacteria"/>
</dbReference>
<sequence length="225" mass="24073">MGMPVSLHLRGPGIRDDPRAVAAATGVFTFLREVDQLFSTYREDSEISAIRRGRPGRHPLVREVLALCLEARDRTEGWFDPWLPGGLDPSGLVKGWAVERAAAALHALDDVDHCLNAGGDIALHVASPSRPAWRVGIEDPRDPHALLGVRTIRTGAVATSGTAARGPHIIDPHRGMPATGLLSVTVSGPSLLWADVYATAAFAHGPGAQAWLRQRAPEYEITVVA</sequence>
<dbReference type="Gene3D" id="3.10.520.10">
    <property type="entry name" value="ApbE-like domains"/>
    <property type="match status" value="2"/>
</dbReference>
<dbReference type="GO" id="GO:0016740">
    <property type="term" value="F:transferase activity"/>
    <property type="evidence" value="ECO:0007669"/>
    <property type="project" value="UniProtKB-KW"/>
</dbReference>
<evidence type="ECO:0000256" key="8">
    <source>
        <dbReference type="ARBA" id="ARBA00022842"/>
    </source>
</evidence>
<evidence type="ECO:0000256" key="3">
    <source>
        <dbReference type="ARBA" id="ARBA00016337"/>
    </source>
</evidence>
<evidence type="ECO:0000256" key="1">
    <source>
        <dbReference type="ARBA" id="ARBA00001946"/>
    </source>
</evidence>
<dbReference type="PANTHER" id="PTHR30040:SF2">
    <property type="entry name" value="FAD:PROTEIN FMN TRANSFERASE"/>
    <property type="match status" value="1"/>
</dbReference>
<dbReference type="EC" id="2.7.1.180" evidence="2"/>
<evidence type="ECO:0000313" key="11">
    <source>
        <dbReference type="EMBL" id="AHH97540.1"/>
    </source>
</evidence>
<dbReference type="HOGENOM" id="CLU_044403_4_1_11"/>
<dbReference type="PATRIC" id="fig|1449976.3.peg.4207"/>
<comment type="cofactor">
    <cofactor evidence="1">
        <name>Mg(2+)</name>
        <dbReference type="ChEBI" id="CHEBI:18420"/>
    </cofactor>
</comment>
<dbReference type="OrthoDB" id="9778595at2"/>
<keyword evidence="12" id="KW-1185">Reference proteome</keyword>
<dbReference type="PANTHER" id="PTHR30040">
    <property type="entry name" value="THIAMINE BIOSYNTHESIS LIPOPROTEIN APBE"/>
    <property type="match status" value="1"/>
</dbReference>
<dbReference type="STRING" id="1449976.KALB_4176"/>
<evidence type="ECO:0000256" key="4">
    <source>
        <dbReference type="ARBA" id="ARBA00022630"/>
    </source>
</evidence>
<evidence type="ECO:0000313" key="12">
    <source>
        <dbReference type="Proteomes" id="UP000019225"/>
    </source>
</evidence>
<reference evidence="11 12" key="1">
    <citation type="journal article" date="2014" name="BMC Genomics">
        <title>Complete genome sequence of producer of the glycopeptide antibiotic Aculeximycin Kutzneria albida DSM 43870T, a representative of minor genus of Pseudonocardiaceae.</title>
        <authorList>
            <person name="Rebets Y."/>
            <person name="Tokovenko B."/>
            <person name="Lushchyk I."/>
            <person name="Ruckert C."/>
            <person name="Zaburannyi N."/>
            <person name="Bechthold A."/>
            <person name="Kalinowski J."/>
            <person name="Luzhetskyy A."/>
        </authorList>
    </citation>
    <scope>NUCLEOTIDE SEQUENCE [LARGE SCALE GENOMIC DNA]</scope>
    <source>
        <strain evidence="11">DSM 43870</strain>
    </source>
</reference>
<dbReference type="InterPro" id="IPR003374">
    <property type="entry name" value="ApbE-like_sf"/>
</dbReference>
<name>W5W9V2_9PSEU</name>
<accession>W5W9V2</accession>
<keyword evidence="5" id="KW-0808">Transferase</keyword>
<dbReference type="SUPFAM" id="SSF143631">
    <property type="entry name" value="ApbE-like"/>
    <property type="match status" value="1"/>
</dbReference>
<evidence type="ECO:0000256" key="9">
    <source>
        <dbReference type="ARBA" id="ARBA00031306"/>
    </source>
</evidence>
<dbReference type="Pfam" id="PF02424">
    <property type="entry name" value="ApbE"/>
    <property type="match status" value="2"/>
</dbReference>
<keyword evidence="6" id="KW-0479">Metal-binding</keyword>
<evidence type="ECO:0000256" key="2">
    <source>
        <dbReference type="ARBA" id="ARBA00011955"/>
    </source>
</evidence>
<evidence type="ECO:0000256" key="5">
    <source>
        <dbReference type="ARBA" id="ARBA00022679"/>
    </source>
</evidence>
<dbReference type="Proteomes" id="UP000019225">
    <property type="component" value="Chromosome"/>
</dbReference>
<organism evidence="11 12">
    <name type="scientific">Kutzneria albida DSM 43870</name>
    <dbReference type="NCBI Taxonomy" id="1449976"/>
    <lineage>
        <taxon>Bacteria</taxon>
        <taxon>Bacillati</taxon>
        <taxon>Actinomycetota</taxon>
        <taxon>Actinomycetes</taxon>
        <taxon>Pseudonocardiales</taxon>
        <taxon>Pseudonocardiaceae</taxon>
        <taxon>Kutzneria</taxon>
    </lineage>
</organism>
<comment type="catalytic activity">
    <reaction evidence="10">
        <text>L-threonyl-[protein] + FAD = FMN-L-threonyl-[protein] + AMP + H(+)</text>
        <dbReference type="Rhea" id="RHEA:36847"/>
        <dbReference type="Rhea" id="RHEA-COMP:11060"/>
        <dbReference type="Rhea" id="RHEA-COMP:11061"/>
        <dbReference type="ChEBI" id="CHEBI:15378"/>
        <dbReference type="ChEBI" id="CHEBI:30013"/>
        <dbReference type="ChEBI" id="CHEBI:57692"/>
        <dbReference type="ChEBI" id="CHEBI:74257"/>
        <dbReference type="ChEBI" id="CHEBI:456215"/>
        <dbReference type="EC" id="2.7.1.180"/>
    </reaction>
</comment>
<dbReference type="InterPro" id="IPR024932">
    <property type="entry name" value="ApbE"/>
</dbReference>
<keyword evidence="4" id="KW-0285">Flavoprotein</keyword>
<evidence type="ECO:0000256" key="7">
    <source>
        <dbReference type="ARBA" id="ARBA00022827"/>
    </source>
</evidence>
<proteinExistence type="predicted"/>
<dbReference type="RefSeq" id="WP_030110593.1">
    <property type="nucleotide sequence ID" value="NZ_CP007155.1"/>
</dbReference>
<evidence type="ECO:0000256" key="6">
    <source>
        <dbReference type="ARBA" id="ARBA00022723"/>
    </source>
</evidence>
<evidence type="ECO:0000256" key="10">
    <source>
        <dbReference type="ARBA" id="ARBA00048540"/>
    </source>
</evidence>
<dbReference type="EMBL" id="CP007155">
    <property type="protein sequence ID" value="AHH97540.1"/>
    <property type="molecule type" value="Genomic_DNA"/>
</dbReference>
<dbReference type="GO" id="GO:0046872">
    <property type="term" value="F:metal ion binding"/>
    <property type="evidence" value="ECO:0007669"/>
    <property type="project" value="UniProtKB-KW"/>
</dbReference>
<protein>
    <recommendedName>
        <fullName evidence="3">FAD:protein FMN transferase</fullName>
        <ecNumber evidence="2">2.7.1.180</ecNumber>
    </recommendedName>
    <alternativeName>
        <fullName evidence="9">Flavin transferase</fullName>
    </alternativeName>
</protein>
<keyword evidence="7" id="KW-0274">FAD</keyword>
<dbReference type="AlphaFoldDB" id="W5W9V2"/>